<dbReference type="AlphaFoldDB" id="A0A382QJ63"/>
<protein>
    <submittedName>
        <fullName evidence="1">Uncharacterized protein</fullName>
    </submittedName>
</protein>
<sequence length="193" mass="22849">IYVYLINYTHDFQALNRDDVEDSVFRELNRIRLRLQSDLEHELMHFMQHVSIGTIDAPRDLIAARNIYKLNNKTGRPMKEPRHLVHKKGDMIHGEGDPVATGQEKSLRGYHRHGKNYYLSPNEFDPTIRSEVGEFMADYSHVGGDFKKQIIQHFRGSEFFRTLKKYDERRYHIAIKKFLSDLQTKFIHDEQSS</sequence>
<accession>A0A382QJ63</accession>
<dbReference type="EMBL" id="UINC01114173">
    <property type="protein sequence ID" value="SVC84301.1"/>
    <property type="molecule type" value="Genomic_DNA"/>
</dbReference>
<organism evidence="1">
    <name type="scientific">marine metagenome</name>
    <dbReference type="NCBI Taxonomy" id="408172"/>
    <lineage>
        <taxon>unclassified sequences</taxon>
        <taxon>metagenomes</taxon>
        <taxon>ecological metagenomes</taxon>
    </lineage>
</organism>
<gene>
    <name evidence="1" type="ORF">METZ01_LOCUS337155</name>
</gene>
<name>A0A382QJ63_9ZZZZ</name>
<proteinExistence type="predicted"/>
<evidence type="ECO:0000313" key="1">
    <source>
        <dbReference type="EMBL" id="SVC84301.1"/>
    </source>
</evidence>
<feature type="non-terminal residue" evidence="1">
    <location>
        <position position="1"/>
    </location>
</feature>
<reference evidence="1" key="1">
    <citation type="submission" date="2018-05" db="EMBL/GenBank/DDBJ databases">
        <authorList>
            <person name="Lanie J.A."/>
            <person name="Ng W.-L."/>
            <person name="Kazmierczak K.M."/>
            <person name="Andrzejewski T.M."/>
            <person name="Davidsen T.M."/>
            <person name="Wayne K.J."/>
            <person name="Tettelin H."/>
            <person name="Glass J.I."/>
            <person name="Rusch D."/>
            <person name="Podicherti R."/>
            <person name="Tsui H.-C.T."/>
            <person name="Winkler M.E."/>
        </authorList>
    </citation>
    <scope>NUCLEOTIDE SEQUENCE</scope>
</reference>